<evidence type="ECO:0000313" key="1">
    <source>
        <dbReference type="EMBL" id="CAK9055676.1"/>
    </source>
</evidence>
<name>A0ABP0MW34_9DINO</name>
<organism evidence="1 2">
    <name type="scientific">Durusdinium trenchii</name>
    <dbReference type="NCBI Taxonomy" id="1381693"/>
    <lineage>
        <taxon>Eukaryota</taxon>
        <taxon>Sar</taxon>
        <taxon>Alveolata</taxon>
        <taxon>Dinophyceae</taxon>
        <taxon>Suessiales</taxon>
        <taxon>Symbiodiniaceae</taxon>
        <taxon>Durusdinium</taxon>
    </lineage>
</organism>
<accession>A0ABP0MW34</accession>
<dbReference type="Proteomes" id="UP001642484">
    <property type="component" value="Unassembled WGS sequence"/>
</dbReference>
<proteinExistence type="predicted"/>
<gene>
    <name evidence="1" type="ORF">CCMP2556_LOCUS27672</name>
</gene>
<comment type="caution">
    <text evidence="1">The sequence shown here is derived from an EMBL/GenBank/DDBJ whole genome shotgun (WGS) entry which is preliminary data.</text>
</comment>
<keyword evidence="2" id="KW-1185">Reference proteome</keyword>
<reference evidence="1 2" key="1">
    <citation type="submission" date="2024-02" db="EMBL/GenBank/DDBJ databases">
        <authorList>
            <person name="Chen Y."/>
            <person name="Shah S."/>
            <person name="Dougan E. K."/>
            <person name="Thang M."/>
            <person name="Chan C."/>
        </authorList>
    </citation>
    <scope>NUCLEOTIDE SEQUENCE [LARGE SCALE GENOMIC DNA]</scope>
</reference>
<protein>
    <submittedName>
        <fullName evidence="1">Uncharacterized protein</fullName>
    </submittedName>
</protein>
<evidence type="ECO:0000313" key="2">
    <source>
        <dbReference type="Proteomes" id="UP001642484"/>
    </source>
</evidence>
<sequence length="110" mass="11833">MQFLGWLRPSSGRFLKTQKHADCAASAGSTTSVWPCLHRSRGAECLAYFSIKSLKIRKGVVKLCDVDAALGGGCAAEWSPTCSQFGMEIGSLWEVLQLGQLEPVMAIAGR</sequence>
<dbReference type="EMBL" id="CAXAMN010020113">
    <property type="protein sequence ID" value="CAK9055676.1"/>
    <property type="molecule type" value="Genomic_DNA"/>
</dbReference>